<dbReference type="GO" id="GO:0005096">
    <property type="term" value="F:GTPase activator activity"/>
    <property type="evidence" value="ECO:0007669"/>
    <property type="project" value="TreeGrafter"/>
</dbReference>
<dbReference type="SUPFAM" id="SSF50978">
    <property type="entry name" value="WD40 repeat-like"/>
    <property type="match status" value="1"/>
</dbReference>
<feature type="domain" description="Lethal giant larvae homologue 2" evidence="6">
    <location>
        <begin position="237"/>
        <end position="338"/>
    </location>
</feature>
<dbReference type="InterPro" id="IPR013577">
    <property type="entry name" value="LLGL2"/>
</dbReference>
<dbReference type="GO" id="GO:0031201">
    <property type="term" value="C:SNARE complex"/>
    <property type="evidence" value="ECO:0007669"/>
    <property type="project" value="TreeGrafter"/>
</dbReference>
<comment type="similarity">
    <text evidence="1">Belongs to the WD repeat L(2)GL family.</text>
</comment>
<dbReference type="GO" id="GO:0005886">
    <property type="term" value="C:plasma membrane"/>
    <property type="evidence" value="ECO:0007669"/>
    <property type="project" value="TreeGrafter"/>
</dbReference>
<feature type="region of interest" description="Disordered" evidence="5">
    <location>
        <begin position="519"/>
        <end position="541"/>
    </location>
</feature>
<gene>
    <name evidence="7" type="ORF">OESDEN_02384</name>
</gene>
<name>A0A0B1TPC6_OESDE</name>
<evidence type="ECO:0000256" key="2">
    <source>
        <dbReference type="ARBA" id="ARBA00022483"/>
    </source>
</evidence>
<dbReference type="GO" id="GO:0045159">
    <property type="term" value="F:myosin II binding"/>
    <property type="evidence" value="ECO:0007669"/>
    <property type="project" value="TreeGrafter"/>
</dbReference>
<dbReference type="Proteomes" id="UP000053660">
    <property type="component" value="Unassembled WGS sequence"/>
</dbReference>
<dbReference type="AlphaFoldDB" id="A0A0B1TPC6"/>
<feature type="region of interest" description="Disordered" evidence="5">
    <location>
        <begin position="741"/>
        <end position="784"/>
    </location>
</feature>
<feature type="compositionally biased region" description="Basic and acidic residues" evidence="5">
    <location>
        <begin position="751"/>
        <end position="760"/>
    </location>
</feature>
<dbReference type="SMART" id="SM00320">
    <property type="entry name" value="WD40"/>
    <property type="match status" value="7"/>
</dbReference>
<dbReference type="Pfam" id="PF00400">
    <property type="entry name" value="WD40"/>
    <property type="match status" value="1"/>
</dbReference>
<dbReference type="GO" id="GO:0019905">
    <property type="term" value="F:syntaxin binding"/>
    <property type="evidence" value="ECO:0007669"/>
    <property type="project" value="TreeGrafter"/>
</dbReference>
<keyword evidence="8" id="KW-1185">Reference proteome</keyword>
<dbReference type="InterPro" id="IPR000664">
    <property type="entry name" value="Lethal2_giant"/>
</dbReference>
<keyword evidence="3" id="KW-0853">WD repeat</keyword>
<dbReference type="Pfam" id="PF08366">
    <property type="entry name" value="LLGL"/>
    <property type="match status" value="1"/>
</dbReference>
<proteinExistence type="inferred from homology"/>
<reference evidence="7 8" key="1">
    <citation type="submission" date="2014-03" db="EMBL/GenBank/DDBJ databases">
        <title>Draft genome of the hookworm Oesophagostomum dentatum.</title>
        <authorList>
            <person name="Mitreva M."/>
        </authorList>
    </citation>
    <scope>NUCLEOTIDE SEQUENCE [LARGE SCALE GENOMIC DNA]</scope>
    <source>
        <strain evidence="7 8">OD-Hann</strain>
    </source>
</reference>
<dbReference type="InterPro" id="IPR001680">
    <property type="entry name" value="WD40_rpt"/>
</dbReference>
<dbReference type="Gene3D" id="2.130.10.10">
    <property type="entry name" value="YVTN repeat-like/Quinoprotein amine dehydrogenase"/>
    <property type="match status" value="3"/>
</dbReference>
<evidence type="ECO:0000313" key="8">
    <source>
        <dbReference type="Proteomes" id="UP000053660"/>
    </source>
</evidence>
<keyword evidence="2" id="KW-0268">Exocytosis</keyword>
<feature type="region of interest" description="Disordered" evidence="5">
    <location>
        <begin position="633"/>
        <end position="673"/>
    </location>
</feature>
<accession>A0A0B1TPC6</accession>
<dbReference type="GO" id="GO:0006887">
    <property type="term" value="P:exocytosis"/>
    <property type="evidence" value="ECO:0007669"/>
    <property type="project" value="UniProtKB-KW"/>
</dbReference>
<dbReference type="PANTHER" id="PTHR10241">
    <property type="entry name" value="LETHAL 2 GIANT LARVAE PROTEIN"/>
    <property type="match status" value="1"/>
</dbReference>
<dbReference type="PRINTS" id="PR00962">
    <property type="entry name" value="LETHAL2GIANT"/>
</dbReference>
<evidence type="ECO:0000259" key="6">
    <source>
        <dbReference type="Pfam" id="PF08366"/>
    </source>
</evidence>
<dbReference type="InterPro" id="IPR015943">
    <property type="entry name" value="WD40/YVTN_repeat-like_dom_sf"/>
</dbReference>
<evidence type="ECO:0000256" key="3">
    <source>
        <dbReference type="ARBA" id="ARBA00022574"/>
    </source>
</evidence>
<evidence type="ECO:0000256" key="4">
    <source>
        <dbReference type="ARBA" id="ARBA00022737"/>
    </source>
</evidence>
<evidence type="ECO:0000313" key="7">
    <source>
        <dbReference type="EMBL" id="KHJ97642.1"/>
    </source>
</evidence>
<evidence type="ECO:0000256" key="5">
    <source>
        <dbReference type="SAM" id="MobiDB-lite"/>
    </source>
</evidence>
<protein>
    <submittedName>
        <fullName evidence="7">WD domain, G-beta repeat protein</fullName>
    </submittedName>
</protein>
<dbReference type="EMBL" id="KN549420">
    <property type="protein sequence ID" value="KHJ97642.1"/>
    <property type="molecule type" value="Genomic_DNA"/>
</dbReference>
<dbReference type="OrthoDB" id="19944at2759"/>
<keyword evidence="4" id="KW-0677">Repeat</keyword>
<sequence>MALPAEHEPNFKIVRHGFPDDARCLAYDPVQRLLAIGTGHGLVRIIGDLGVDYLLRHESDHPVNHIQFLINEGGLITACGSDTIHLWNYRQKTPEIVHSLQLNKESVTCINLPMGSKWLYVGTDKGNVYFVSVGTFQLSPYVINWNKAIDLSCRVHPGHVKQIAASPTEPTKLLIAYDKGVLVQWNLATREVDRFPLDPPIKSFSWHYEGKMVMTGNVDGSICVYNMKKTSEPQQKTTPHGQGPCRPIPIIDWKHNSDGDQLVVFSGGMPTDDGLPVPALTFLRASKSATVLEMDHPILSFVILPQVPFVSCPQQPHALAVLLKGELMMIDLVAPGYPCMESPHAMDLHEAQVTCVAYYSDCPSDLVGALTLVGCKQRRKGYSERPWPVNGGIGRECAAGHQELILTGHKDGTVRFWQASGENLQILYRLKTASHFERLDELEGCDKVSHAIKFIELCVESRLLLVAGISGQVTLFRFTKSESMNTIAVVQIPLLGASPSGNAGEERAAVPSVPKEIRRQKKVISRDSTHSPDTSDASGDEQLVPFKVRGAPIKRAAGYQPELACIVPWPSTSQSDTVTVIALNSAFGVIALGMSNGLALVDIAQCALIYAWSTSELYGSDPTPAIQLQMGEVSSPSPVELDVDDEDSQISSSSEAASPRRKPPMSPKSSPNVISLFRRNTVEFAASIRERYREARRDHTDRPDVELGEDILLTTPERQARCQSERGGGIIRRLTKKKAPVTRSVSFHNANKTDEVETPRDSPTLNRNRDATEPSPSISSQSLEKLNLGAGESVSSLTFIHSFSRRNDARTSPCLWVGTSAGASIALNLILPQDRLISTVVIAPSGMISGDFPSGFHFDNLVVFEMNLIHFSS</sequence>
<dbReference type="PANTHER" id="PTHR10241:SF25">
    <property type="entry name" value="TOMOSYN, ISOFORM C"/>
    <property type="match status" value="1"/>
</dbReference>
<organism evidence="7 8">
    <name type="scientific">Oesophagostomum dentatum</name>
    <name type="common">Nodular worm</name>
    <dbReference type="NCBI Taxonomy" id="61180"/>
    <lineage>
        <taxon>Eukaryota</taxon>
        <taxon>Metazoa</taxon>
        <taxon>Ecdysozoa</taxon>
        <taxon>Nematoda</taxon>
        <taxon>Chromadorea</taxon>
        <taxon>Rhabditida</taxon>
        <taxon>Rhabditina</taxon>
        <taxon>Rhabditomorpha</taxon>
        <taxon>Strongyloidea</taxon>
        <taxon>Strongylidae</taxon>
        <taxon>Oesophagostomum</taxon>
    </lineage>
</organism>
<feature type="compositionally biased region" description="Polar residues" evidence="5">
    <location>
        <begin position="774"/>
        <end position="784"/>
    </location>
</feature>
<dbReference type="GO" id="GO:0006893">
    <property type="term" value="P:Golgi to plasma membrane transport"/>
    <property type="evidence" value="ECO:0007669"/>
    <property type="project" value="TreeGrafter"/>
</dbReference>
<dbReference type="InterPro" id="IPR036322">
    <property type="entry name" value="WD40_repeat_dom_sf"/>
</dbReference>
<evidence type="ECO:0000256" key="1">
    <source>
        <dbReference type="ARBA" id="ARBA00008070"/>
    </source>
</evidence>